<proteinExistence type="inferred from homology"/>
<dbReference type="GO" id="GO:0003824">
    <property type="term" value="F:catalytic activity"/>
    <property type="evidence" value="ECO:0007669"/>
    <property type="project" value="InterPro"/>
</dbReference>
<gene>
    <name evidence="2" type="ORF">LCGC14_2448480</name>
</gene>
<accession>A0A0F9DTX7</accession>
<sequence>MSNTAISEPREQGTIHTRREGRVAIAEFDNPDGGFFTSHMVQELDRLTLEWENDKSIRAIIITGKNAGTFITHYSPYELSATSSQVKNCKTSAEVKRMRKLTRVITRFTHWLAKCPPLYRILDVAARGSSIDALLAVNQFHRMLTRWQSMDKVIIAAINGHSMGGGCEIALACDFRLMARGDYSLGLPEAIAGIMPGAGGSQRMARLIGANKAIEYILTGRFFNADEAEQAGLISRAVDENTLMEEALGLAQQLAGQAPLSVAAVKRSIHQGIEKPMGQALE</sequence>
<dbReference type="Pfam" id="PF00378">
    <property type="entry name" value="ECH_1"/>
    <property type="match status" value="1"/>
</dbReference>
<dbReference type="SUPFAM" id="SSF52096">
    <property type="entry name" value="ClpP/crotonase"/>
    <property type="match status" value="1"/>
</dbReference>
<dbReference type="AlphaFoldDB" id="A0A0F9DTX7"/>
<dbReference type="PANTHER" id="PTHR11941:SF54">
    <property type="entry name" value="ENOYL-COA HYDRATASE, MITOCHONDRIAL"/>
    <property type="match status" value="1"/>
</dbReference>
<dbReference type="Gene3D" id="3.90.226.10">
    <property type="entry name" value="2-enoyl-CoA Hydratase, Chain A, domain 1"/>
    <property type="match status" value="2"/>
</dbReference>
<reference evidence="2" key="1">
    <citation type="journal article" date="2015" name="Nature">
        <title>Complex archaea that bridge the gap between prokaryotes and eukaryotes.</title>
        <authorList>
            <person name="Spang A."/>
            <person name="Saw J.H."/>
            <person name="Jorgensen S.L."/>
            <person name="Zaremba-Niedzwiedzka K."/>
            <person name="Martijn J."/>
            <person name="Lind A.E."/>
            <person name="van Eijk R."/>
            <person name="Schleper C."/>
            <person name="Guy L."/>
            <person name="Ettema T.J."/>
        </authorList>
    </citation>
    <scope>NUCLEOTIDE SEQUENCE</scope>
</reference>
<dbReference type="InterPro" id="IPR018376">
    <property type="entry name" value="Enoyl-CoA_hyd/isom_CS"/>
</dbReference>
<name>A0A0F9DTX7_9ZZZZ</name>
<evidence type="ECO:0000256" key="1">
    <source>
        <dbReference type="ARBA" id="ARBA00005254"/>
    </source>
</evidence>
<evidence type="ECO:0000313" key="2">
    <source>
        <dbReference type="EMBL" id="KKL21136.1"/>
    </source>
</evidence>
<evidence type="ECO:0008006" key="3">
    <source>
        <dbReference type="Google" id="ProtNLM"/>
    </source>
</evidence>
<dbReference type="GO" id="GO:0006635">
    <property type="term" value="P:fatty acid beta-oxidation"/>
    <property type="evidence" value="ECO:0007669"/>
    <property type="project" value="TreeGrafter"/>
</dbReference>
<organism evidence="2">
    <name type="scientific">marine sediment metagenome</name>
    <dbReference type="NCBI Taxonomy" id="412755"/>
    <lineage>
        <taxon>unclassified sequences</taxon>
        <taxon>metagenomes</taxon>
        <taxon>ecological metagenomes</taxon>
    </lineage>
</organism>
<dbReference type="EMBL" id="LAZR01037842">
    <property type="protein sequence ID" value="KKL21136.1"/>
    <property type="molecule type" value="Genomic_DNA"/>
</dbReference>
<dbReference type="PANTHER" id="PTHR11941">
    <property type="entry name" value="ENOYL-COA HYDRATASE-RELATED"/>
    <property type="match status" value="1"/>
</dbReference>
<protein>
    <recommendedName>
        <fullName evidence="3">Enoyl-CoA hydratase</fullName>
    </recommendedName>
</protein>
<comment type="similarity">
    <text evidence="1">Belongs to the enoyl-CoA hydratase/isomerase family.</text>
</comment>
<dbReference type="InterPro" id="IPR001753">
    <property type="entry name" value="Enoyl-CoA_hydra/iso"/>
</dbReference>
<dbReference type="InterPro" id="IPR029045">
    <property type="entry name" value="ClpP/crotonase-like_dom_sf"/>
</dbReference>
<comment type="caution">
    <text evidence="2">The sequence shown here is derived from an EMBL/GenBank/DDBJ whole genome shotgun (WGS) entry which is preliminary data.</text>
</comment>
<dbReference type="CDD" id="cd06558">
    <property type="entry name" value="crotonase-like"/>
    <property type="match status" value="1"/>
</dbReference>
<dbReference type="PROSITE" id="PS00166">
    <property type="entry name" value="ENOYL_COA_HYDRATASE"/>
    <property type="match status" value="1"/>
</dbReference>